<organism evidence="1 2">
    <name type="scientific">Corynebacterium canis</name>
    <dbReference type="NCBI Taxonomy" id="679663"/>
    <lineage>
        <taxon>Bacteria</taxon>
        <taxon>Bacillati</taxon>
        <taxon>Actinomycetota</taxon>
        <taxon>Actinomycetes</taxon>
        <taxon>Mycobacteriales</taxon>
        <taxon>Corynebacteriaceae</taxon>
        <taxon>Corynebacterium</taxon>
    </lineage>
</organism>
<sequence>MSFIQKAKDYAKANPQKFDQAVETVGDLVDKKTGGKYAAAVDKAQEVVKTQLKK</sequence>
<name>A0A5C5TRI1_9CORY</name>
<protein>
    <submittedName>
        <fullName evidence="1">Antitoxin</fullName>
    </submittedName>
</protein>
<gene>
    <name evidence="1" type="ORF">FRX94_13000</name>
</gene>
<keyword evidence="2" id="KW-1185">Reference proteome</keyword>
<evidence type="ECO:0000313" key="1">
    <source>
        <dbReference type="EMBL" id="TWT16893.1"/>
    </source>
</evidence>
<evidence type="ECO:0000313" key="2">
    <source>
        <dbReference type="Proteomes" id="UP000320791"/>
    </source>
</evidence>
<dbReference type="OrthoDB" id="4843846at2"/>
<dbReference type="InterPro" id="IPR028037">
    <property type="entry name" value="Antitoxin_Rv0909/MT0933"/>
</dbReference>
<reference evidence="1 2" key="1">
    <citation type="submission" date="2019-08" db="EMBL/GenBank/DDBJ databases">
        <authorList>
            <person name="Lei W."/>
        </authorList>
    </citation>
    <scope>NUCLEOTIDE SEQUENCE [LARGE SCALE GENOMIC DNA]</scope>
    <source>
        <strain evidence="1 2">CCUG 58627</strain>
    </source>
</reference>
<dbReference type="RefSeq" id="WP_146325768.1">
    <property type="nucleotide sequence ID" value="NZ_BAABLR010000047.1"/>
</dbReference>
<comment type="caution">
    <text evidence="1">The sequence shown here is derived from an EMBL/GenBank/DDBJ whole genome shotgun (WGS) entry which is preliminary data.</text>
</comment>
<dbReference type="Pfam" id="PF14013">
    <property type="entry name" value="MT0933_antitox"/>
    <property type="match status" value="1"/>
</dbReference>
<dbReference type="Proteomes" id="UP000320791">
    <property type="component" value="Unassembled WGS sequence"/>
</dbReference>
<proteinExistence type="predicted"/>
<dbReference type="EMBL" id="VOHM01000053">
    <property type="protein sequence ID" value="TWT16893.1"/>
    <property type="molecule type" value="Genomic_DNA"/>
</dbReference>
<accession>A0A5C5TRI1</accession>
<dbReference type="AlphaFoldDB" id="A0A5C5TRI1"/>